<dbReference type="RefSeq" id="WP_380821717.1">
    <property type="nucleotide sequence ID" value="NZ_JBHTJN010000025.1"/>
</dbReference>
<comment type="similarity">
    <text evidence="2 7">Belongs to the RseA family.</text>
</comment>
<feature type="transmembrane region" description="Helical" evidence="8">
    <location>
        <begin position="95"/>
        <end position="116"/>
    </location>
</feature>
<dbReference type="InterPro" id="IPR005572">
    <property type="entry name" value="Anti-sigma_E_RseA_N"/>
</dbReference>
<dbReference type="InterPro" id="IPR052383">
    <property type="entry name" value="Anti-sigma-E_RseA-like"/>
</dbReference>
<sequence length="194" mass="22201">MQKELLSAYIDGEYVNNELTDEICQNKVLQESWANFHTIRSVMRQESNVLLGADFTAKIEMLIEQERIEIASPTVSQPTQKEINKFSFVNKFKSWFVPMTQVAVAATVCLVTVIGVQTFTTSKTEKEHQDMPVLQTLPFNNSVQAVSYNTPTNNVITPSQLEQKNKRTATMLQNYELQRRIYADGLSLQHHNEK</sequence>
<reference evidence="12" key="1">
    <citation type="journal article" date="2019" name="Int. J. Syst. Evol. Microbiol.">
        <title>The Global Catalogue of Microorganisms (GCM) 10K type strain sequencing project: providing services to taxonomists for standard genome sequencing and annotation.</title>
        <authorList>
            <consortium name="The Broad Institute Genomics Platform"/>
            <consortium name="The Broad Institute Genome Sequencing Center for Infectious Disease"/>
            <person name="Wu L."/>
            <person name="Ma J."/>
        </authorList>
    </citation>
    <scope>NUCLEOTIDE SEQUENCE [LARGE SCALE GENOMIC DNA]</scope>
    <source>
        <strain evidence="12">CCUG 61707</strain>
    </source>
</reference>
<keyword evidence="7" id="KW-0997">Cell inner membrane</keyword>
<evidence type="ECO:0000313" key="11">
    <source>
        <dbReference type="EMBL" id="MFD0966848.1"/>
    </source>
</evidence>
<evidence type="ECO:0000313" key="12">
    <source>
        <dbReference type="Proteomes" id="UP001596996"/>
    </source>
</evidence>
<keyword evidence="12" id="KW-1185">Reference proteome</keyword>
<comment type="function">
    <text evidence="7">An anti-sigma factor for extracytoplasmic function (ECF) sigma factor sigma-E (RpoE). ECF sigma factors are held in an inactive form by an anti-sigma factor until released by regulated intramembrane proteolysis (RIP). RIP occurs when an extracytoplasmic signal triggers a concerted proteolytic cascade to transmit information and elicit cellular responses. The membrane-spanning regulatory substrate protein is first cut periplasmically (site-1 protease, S1P, DegS), then within the membrane itself (site-2 protease, S2P, RseP), while cytoplasmic proteases finish degrading the anti-sigma factor, liberating sigma-E.</text>
</comment>
<feature type="domain" description="Anti sigma-E protein RseA C-terminal" evidence="10">
    <location>
        <begin position="130"/>
        <end position="180"/>
    </location>
</feature>
<keyword evidence="4 8" id="KW-0812">Transmembrane</keyword>
<organism evidence="11 12">
    <name type="scientific">Seminibacterium arietis</name>
    <dbReference type="NCBI Taxonomy" id="1173502"/>
    <lineage>
        <taxon>Bacteria</taxon>
        <taxon>Pseudomonadati</taxon>
        <taxon>Pseudomonadota</taxon>
        <taxon>Gammaproteobacteria</taxon>
        <taxon>Pasteurellales</taxon>
        <taxon>Pasteurellaceae</taxon>
        <taxon>Seminibacterium</taxon>
    </lineage>
</organism>
<name>A0ABW3IAE4_9PAST</name>
<dbReference type="CDD" id="cd16328">
    <property type="entry name" value="RseA_N"/>
    <property type="match status" value="1"/>
</dbReference>
<accession>A0ABW3IAE4</accession>
<evidence type="ECO:0000256" key="3">
    <source>
        <dbReference type="ARBA" id="ARBA00022475"/>
    </source>
</evidence>
<keyword evidence="3 7" id="KW-1003">Cell membrane</keyword>
<comment type="subcellular location">
    <subcellularLocation>
        <location evidence="7">Cell inner membrane</location>
    </subcellularLocation>
    <subcellularLocation>
        <location evidence="1">Cell membrane</location>
        <topology evidence="1">Single-pass membrane protein</topology>
    </subcellularLocation>
</comment>
<evidence type="ECO:0000256" key="4">
    <source>
        <dbReference type="ARBA" id="ARBA00022692"/>
    </source>
</evidence>
<dbReference type="PANTHER" id="PTHR38104:SF1">
    <property type="entry name" value="ANTI-SIGMA-E FACTOR RSEA"/>
    <property type="match status" value="1"/>
</dbReference>
<protein>
    <recommendedName>
        <fullName evidence="7">Anti-sigma-E factor RseA</fullName>
    </recommendedName>
    <alternativeName>
        <fullName evidence="7">Regulator of SigE</fullName>
    </alternativeName>
    <alternativeName>
        <fullName evidence="7">Sigma-E anti-sigma factor RseA</fullName>
    </alternativeName>
    <alternativeName>
        <fullName evidence="7">Sigma-E factor negative regulatory protein</fullName>
    </alternativeName>
</protein>
<evidence type="ECO:0000256" key="2">
    <source>
        <dbReference type="ARBA" id="ARBA00005837"/>
    </source>
</evidence>
<dbReference type="InterPro" id="IPR005573">
    <property type="entry name" value="Anti-sigma_E_RseA_C"/>
</dbReference>
<dbReference type="Pfam" id="PF03873">
    <property type="entry name" value="RseA_C"/>
    <property type="match status" value="1"/>
</dbReference>
<dbReference type="PIRSF" id="PIRSF016938">
    <property type="entry name" value="RseA"/>
    <property type="match status" value="1"/>
</dbReference>
<evidence type="ECO:0000256" key="1">
    <source>
        <dbReference type="ARBA" id="ARBA00004162"/>
    </source>
</evidence>
<comment type="subunit">
    <text evidence="7">Interacts 1:1 with ECF RNA polymerase sigma-E (RpoE); this inhibits the interaction of sigma-E with the RNA polymerase catalytic core and leads to a decreased expression of sigma-E-regulated genes. Interacts with RseB.</text>
</comment>
<proteinExistence type="inferred from homology"/>
<evidence type="ECO:0000256" key="5">
    <source>
        <dbReference type="ARBA" id="ARBA00022989"/>
    </source>
</evidence>
<dbReference type="Gene3D" id="1.20.5.3960">
    <property type="match status" value="1"/>
</dbReference>
<dbReference type="SUPFAM" id="SSF89069">
    <property type="entry name" value="N-terminal, cytoplasmic domain of anti-sigmaE factor RseA"/>
    <property type="match status" value="1"/>
</dbReference>
<keyword evidence="5 8" id="KW-1133">Transmembrane helix</keyword>
<evidence type="ECO:0000259" key="9">
    <source>
        <dbReference type="Pfam" id="PF03872"/>
    </source>
</evidence>
<evidence type="ECO:0000256" key="6">
    <source>
        <dbReference type="ARBA" id="ARBA00023136"/>
    </source>
</evidence>
<feature type="domain" description="Anti sigma-E protein RseA N-terminal" evidence="9">
    <location>
        <begin position="1"/>
        <end position="83"/>
    </location>
</feature>
<dbReference type="Proteomes" id="UP001596996">
    <property type="component" value="Unassembled WGS sequence"/>
</dbReference>
<evidence type="ECO:0000256" key="8">
    <source>
        <dbReference type="SAM" id="Phobius"/>
    </source>
</evidence>
<keyword evidence="6 7" id="KW-0472">Membrane</keyword>
<dbReference type="InterPro" id="IPR026279">
    <property type="entry name" value="RseA"/>
</dbReference>
<evidence type="ECO:0000259" key="10">
    <source>
        <dbReference type="Pfam" id="PF03873"/>
    </source>
</evidence>
<dbReference type="InterPro" id="IPR036147">
    <property type="entry name" value="Anti-sigma_E_RseA_N_sf"/>
</dbReference>
<dbReference type="EMBL" id="JBHTJN010000025">
    <property type="protein sequence ID" value="MFD0966848.1"/>
    <property type="molecule type" value="Genomic_DNA"/>
</dbReference>
<dbReference type="Pfam" id="PF03872">
    <property type="entry name" value="RseA_N"/>
    <property type="match status" value="1"/>
</dbReference>
<gene>
    <name evidence="11" type="ORF">ACFQ02_08380</name>
</gene>
<evidence type="ECO:0000256" key="7">
    <source>
        <dbReference type="PIRNR" id="PIRNR016938"/>
    </source>
</evidence>
<dbReference type="PANTHER" id="PTHR38104">
    <property type="match status" value="1"/>
</dbReference>
<comment type="caution">
    <text evidence="11">The sequence shown here is derived from an EMBL/GenBank/DDBJ whole genome shotgun (WGS) entry which is preliminary data.</text>
</comment>
<dbReference type="Gene3D" id="1.10.10.880">
    <property type="entry name" value="Anti sigma-E protein RseA, N-terminal domain"/>
    <property type="match status" value="1"/>
</dbReference>